<protein>
    <submittedName>
        <fullName evidence="1">Uncharacterized protein</fullName>
    </submittedName>
</protein>
<name>E3QZ45_COLGM</name>
<dbReference type="EMBL" id="GG697410">
    <property type="protein sequence ID" value="EFQ36133.1"/>
    <property type="molecule type" value="Genomic_DNA"/>
</dbReference>
<organism evidence="2">
    <name type="scientific">Colletotrichum graminicola (strain M1.001 / M2 / FGSC 10212)</name>
    <name type="common">Maize anthracnose fungus</name>
    <name type="synonym">Glomerella graminicola</name>
    <dbReference type="NCBI Taxonomy" id="645133"/>
    <lineage>
        <taxon>Eukaryota</taxon>
        <taxon>Fungi</taxon>
        <taxon>Dikarya</taxon>
        <taxon>Ascomycota</taxon>
        <taxon>Pezizomycotina</taxon>
        <taxon>Sordariomycetes</taxon>
        <taxon>Hypocreomycetidae</taxon>
        <taxon>Glomerellales</taxon>
        <taxon>Glomerellaceae</taxon>
        <taxon>Colletotrichum</taxon>
        <taxon>Colletotrichum graminicola species complex</taxon>
    </lineage>
</organism>
<reference evidence="2" key="1">
    <citation type="journal article" date="2012" name="Nat. Genet.">
        <title>Lifestyle transitions in plant pathogenic Colletotrichum fungi deciphered by genome and transcriptome analyses.</title>
        <authorList>
            <person name="O'Connell R.J."/>
            <person name="Thon M.R."/>
            <person name="Hacquard S."/>
            <person name="Amyotte S.G."/>
            <person name="Kleemann J."/>
            <person name="Torres M.F."/>
            <person name="Damm U."/>
            <person name="Buiate E.A."/>
            <person name="Epstein L."/>
            <person name="Alkan N."/>
            <person name="Altmueller J."/>
            <person name="Alvarado-Balderrama L."/>
            <person name="Bauser C.A."/>
            <person name="Becker C."/>
            <person name="Birren B.W."/>
            <person name="Chen Z."/>
            <person name="Choi J."/>
            <person name="Crouch J.A."/>
            <person name="Duvick J.P."/>
            <person name="Farman M.A."/>
            <person name="Gan P."/>
            <person name="Heiman D."/>
            <person name="Henrissat B."/>
            <person name="Howard R.J."/>
            <person name="Kabbage M."/>
            <person name="Koch C."/>
            <person name="Kracher B."/>
            <person name="Kubo Y."/>
            <person name="Law A.D."/>
            <person name="Lebrun M.-H."/>
            <person name="Lee Y.-H."/>
            <person name="Miyara I."/>
            <person name="Moore N."/>
            <person name="Neumann U."/>
            <person name="Nordstroem K."/>
            <person name="Panaccione D.G."/>
            <person name="Panstruga R."/>
            <person name="Place M."/>
            <person name="Proctor R.H."/>
            <person name="Prusky D."/>
            <person name="Rech G."/>
            <person name="Reinhardt R."/>
            <person name="Rollins J.A."/>
            <person name="Rounsley S."/>
            <person name="Schardl C.L."/>
            <person name="Schwartz D.C."/>
            <person name="Shenoy N."/>
            <person name="Shirasu K."/>
            <person name="Sikhakolli U.R."/>
            <person name="Stueber K."/>
            <person name="Sukno S.A."/>
            <person name="Sweigard J.A."/>
            <person name="Takano Y."/>
            <person name="Takahara H."/>
            <person name="Trail F."/>
            <person name="van der Does H.C."/>
            <person name="Voll L.M."/>
            <person name="Will I."/>
            <person name="Young S."/>
            <person name="Zeng Q."/>
            <person name="Zhang J."/>
            <person name="Zhou S."/>
            <person name="Dickman M.B."/>
            <person name="Schulze-Lefert P."/>
            <person name="Ver Loren van Themaat E."/>
            <person name="Ma L.-J."/>
            <person name="Vaillancourt L.J."/>
        </authorList>
    </citation>
    <scope>NUCLEOTIDE SEQUENCE [LARGE SCALE GENOMIC DNA]</scope>
    <source>
        <strain evidence="2">M1.001 / M2 / FGSC 10212</strain>
    </source>
</reference>
<dbReference type="HOGENOM" id="CLU_2440711_0_0_1"/>
<dbReference type="VEuPathDB" id="FungiDB:GLRG_11277"/>
<keyword evidence="2" id="KW-1185">Reference proteome</keyword>
<dbReference type="RefSeq" id="XP_008100153.1">
    <property type="nucleotide sequence ID" value="XM_008101962.1"/>
</dbReference>
<accession>E3QZ45</accession>
<dbReference type="Proteomes" id="UP000008782">
    <property type="component" value="Unassembled WGS sequence"/>
</dbReference>
<gene>
    <name evidence="1" type="ORF">GLRG_11277</name>
</gene>
<sequence>MDAVSWPNSGLQFTSVSLDSAPLSPAERRHRLLYPQDPHCPPSDHHTFVLIDTLLVNVLVNVPVNVPVNVLVNVLVFASATAICHNRVVS</sequence>
<dbReference type="AlphaFoldDB" id="E3QZ45"/>
<proteinExistence type="predicted"/>
<dbReference type="GeneID" id="24416642"/>
<evidence type="ECO:0000313" key="1">
    <source>
        <dbReference type="EMBL" id="EFQ36133.1"/>
    </source>
</evidence>
<evidence type="ECO:0000313" key="2">
    <source>
        <dbReference type="Proteomes" id="UP000008782"/>
    </source>
</evidence>